<organism evidence="2">
    <name type="scientific">marine sediment metagenome</name>
    <dbReference type="NCBI Taxonomy" id="412755"/>
    <lineage>
        <taxon>unclassified sequences</taxon>
        <taxon>metagenomes</taxon>
        <taxon>ecological metagenomes</taxon>
    </lineage>
</organism>
<gene>
    <name evidence="2" type="ORF">LCGC14_0913280</name>
</gene>
<comment type="caution">
    <text evidence="2">The sequence shown here is derived from an EMBL/GenBank/DDBJ whole genome shotgun (WGS) entry which is preliminary data.</text>
</comment>
<feature type="compositionally biased region" description="Basic and acidic residues" evidence="1">
    <location>
        <begin position="109"/>
        <end position="119"/>
    </location>
</feature>
<dbReference type="AlphaFoldDB" id="A0A0F9NXL4"/>
<evidence type="ECO:0000256" key="1">
    <source>
        <dbReference type="SAM" id="MobiDB-lite"/>
    </source>
</evidence>
<name>A0A0F9NXL4_9ZZZZ</name>
<reference evidence="2" key="1">
    <citation type="journal article" date="2015" name="Nature">
        <title>Complex archaea that bridge the gap between prokaryotes and eukaryotes.</title>
        <authorList>
            <person name="Spang A."/>
            <person name="Saw J.H."/>
            <person name="Jorgensen S.L."/>
            <person name="Zaremba-Niedzwiedzka K."/>
            <person name="Martijn J."/>
            <person name="Lind A.E."/>
            <person name="van Eijk R."/>
            <person name="Schleper C."/>
            <person name="Guy L."/>
            <person name="Ettema T.J."/>
        </authorList>
    </citation>
    <scope>NUCLEOTIDE SEQUENCE</scope>
</reference>
<dbReference type="EMBL" id="LAZR01003044">
    <property type="protein sequence ID" value="KKN22619.1"/>
    <property type="molecule type" value="Genomic_DNA"/>
</dbReference>
<feature type="region of interest" description="Disordered" evidence="1">
    <location>
        <begin position="70"/>
        <end position="119"/>
    </location>
</feature>
<sequence length="119" mass="13807">MSRNVRIYEVRVKTNGNSHSNKMLKMFHIPARLGKKAGKKARKHGRCVSVRKVDTSMMYGNIEQLELNQAPYQEGSPYRSNPYQNADPYSGDSPYEIGRQKRNKRINNRQKDKKGIDNH</sequence>
<proteinExistence type="predicted"/>
<evidence type="ECO:0000313" key="2">
    <source>
        <dbReference type="EMBL" id="KKN22619.1"/>
    </source>
</evidence>
<accession>A0A0F9NXL4</accession>
<protein>
    <submittedName>
        <fullName evidence="2">Uncharacterized protein</fullName>
    </submittedName>
</protein>